<reference evidence="3" key="2">
    <citation type="submission" date="2020-09" db="EMBL/GenBank/DDBJ databases">
        <authorList>
            <person name="Sun Q."/>
            <person name="Ohkuma M."/>
        </authorList>
    </citation>
    <scope>NUCLEOTIDE SEQUENCE</scope>
    <source>
        <strain evidence="3">JCM 4988</strain>
    </source>
</reference>
<dbReference type="PANTHER" id="PTHR35526:SF3">
    <property type="entry name" value="ANTI-SIGMA-F FACTOR RSBW"/>
    <property type="match status" value="1"/>
</dbReference>
<accession>A0A918PMI9</accession>
<reference evidence="3" key="1">
    <citation type="journal article" date="2014" name="Int. J. Syst. Evol. Microbiol.">
        <title>Complete genome sequence of Corynebacterium casei LMG S-19264T (=DSM 44701T), isolated from a smear-ripened cheese.</title>
        <authorList>
            <consortium name="US DOE Joint Genome Institute (JGI-PGF)"/>
            <person name="Walter F."/>
            <person name="Albersmeier A."/>
            <person name="Kalinowski J."/>
            <person name="Ruckert C."/>
        </authorList>
    </citation>
    <scope>NUCLEOTIDE SEQUENCE</scope>
    <source>
        <strain evidence="3">JCM 4988</strain>
    </source>
</reference>
<keyword evidence="1" id="KW-0418">Kinase</keyword>
<dbReference type="SUPFAM" id="SSF55874">
    <property type="entry name" value="ATPase domain of HSP90 chaperone/DNA topoisomerase II/histidine kinase"/>
    <property type="match status" value="1"/>
</dbReference>
<dbReference type="CDD" id="cd16936">
    <property type="entry name" value="HATPase_RsbW-like"/>
    <property type="match status" value="1"/>
</dbReference>
<dbReference type="InterPro" id="IPR050267">
    <property type="entry name" value="Anti-sigma-factor_SerPK"/>
</dbReference>
<dbReference type="Gene3D" id="3.30.565.10">
    <property type="entry name" value="Histidine kinase-like ATPase, C-terminal domain"/>
    <property type="match status" value="1"/>
</dbReference>
<dbReference type="PANTHER" id="PTHR35526">
    <property type="entry name" value="ANTI-SIGMA-F FACTOR RSBW-RELATED"/>
    <property type="match status" value="1"/>
</dbReference>
<dbReference type="InterPro" id="IPR036890">
    <property type="entry name" value="HATPase_C_sf"/>
</dbReference>
<evidence type="ECO:0000313" key="4">
    <source>
        <dbReference type="Proteomes" id="UP000630936"/>
    </source>
</evidence>
<keyword evidence="1" id="KW-0723">Serine/threonine-protein kinase</keyword>
<dbReference type="GO" id="GO:0004674">
    <property type="term" value="F:protein serine/threonine kinase activity"/>
    <property type="evidence" value="ECO:0007669"/>
    <property type="project" value="UniProtKB-KW"/>
</dbReference>
<protein>
    <recommendedName>
        <fullName evidence="2">Histidine kinase/HSP90-like ATPase domain-containing protein</fullName>
    </recommendedName>
</protein>
<feature type="domain" description="Histidine kinase/HSP90-like ATPase" evidence="2">
    <location>
        <begin position="41"/>
        <end position="142"/>
    </location>
</feature>
<dbReference type="AlphaFoldDB" id="A0A918PMI9"/>
<organism evidence="3 4">
    <name type="scientific">Streptomyces inusitatus</name>
    <dbReference type="NCBI Taxonomy" id="68221"/>
    <lineage>
        <taxon>Bacteria</taxon>
        <taxon>Bacillati</taxon>
        <taxon>Actinomycetota</taxon>
        <taxon>Actinomycetes</taxon>
        <taxon>Kitasatosporales</taxon>
        <taxon>Streptomycetaceae</taxon>
        <taxon>Streptomyces</taxon>
    </lineage>
</organism>
<proteinExistence type="predicted"/>
<name>A0A918PMI9_9ACTN</name>
<comment type="caution">
    <text evidence="3">The sequence shown here is derived from an EMBL/GenBank/DDBJ whole genome shotgun (WGS) entry which is preliminary data.</text>
</comment>
<keyword evidence="1" id="KW-0808">Transferase</keyword>
<evidence type="ECO:0000256" key="1">
    <source>
        <dbReference type="ARBA" id="ARBA00022527"/>
    </source>
</evidence>
<dbReference type="Proteomes" id="UP000630936">
    <property type="component" value="Unassembled WGS sequence"/>
</dbReference>
<evidence type="ECO:0000313" key="3">
    <source>
        <dbReference type="EMBL" id="GGZ14923.1"/>
    </source>
</evidence>
<sequence>MPLSTVSPCPSQLPALERAFECSYSRTALPGRPLSADDARSPGRIRRIVRALLRKWGLEELIDAAELVVTELITNALAHGRGPDVVVRVEVGSRLVIEVIGSGPVTLEGESPPGDLAESGRGVFLVRAVAADVRLTAGGRGVRCELDLEKPEDAP</sequence>
<evidence type="ECO:0000259" key="2">
    <source>
        <dbReference type="Pfam" id="PF13581"/>
    </source>
</evidence>
<keyword evidence="4" id="KW-1185">Reference proteome</keyword>
<dbReference type="RefSeq" id="WP_190121050.1">
    <property type="nucleotide sequence ID" value="NZ_BMWG01000001.1"/>
</dbReference>
<gene>
    <name evidence="3" type="ORF">GCM10010387_03970</name>
</gene>
<dbReference type="EMBL" id="BMWG01000001">
    <property type="protein sequence ID" value="GGZ14923.1"/>
    <property type="molecule type" value="Genomic_DNA"/>
</dbReference>
<dbReference type="Pfam" id="PF13581">
    <property type="entry name" value="HATPase_c_2"/>
    <property type="match status" value="1"/>
</dbReference>
<dbReference type="InterPro" id="IPR003594">
    <property type="entry name" value="HATPase_dom"/>
</dbReference>